<reference evidence="1 2" key="1">
    <citation type="journal article" date="2016" name="Nat. Commun.">
        <title>Thousands of microbial genomes shed light on interconnected biogeochemical processes in an aquifer system.</title>
        <authorList>
            <person name="Anantharaman K."/>
            <person name="Brown C.T."/>
            <person name="Hug L.A."/>
            <person name="Sharon I."/>
            <person name="Castelle C.J."/>
            <person name="Probst A.J."/>
            <person name="Thomas B.C."/>
            <person name="Singh A."/>
            <person name="Wilkins M.J."/>
            <person name="Karaoz U."/>
            <person name="Brodie E.L."/>
            <person name="Williams K.H."/>
            <person name="Hubbard S.S."/>
            <person name="Banfield J.F."/>
        </authorList>
    </citation>
    <scope>NUCLEOTIDE SEQUENCE [LARGE SCALE GENOMIC DNA]</scope>
</reference>
<proteinExistence type="predicted"/>
<evidence type="ECO:0000313" key="2">
    <source>
        <dbReference type="Proteomes" id="UP000178873"/>
    </source>
</evidence>
<gene>
    <name evidence="1" type="ORF">A2664_02470</name>
</gene>
<dbReference type="Proteomes" id="UP000178873">
    <property type="component" value="Unassembled WGS sequence"/>
</dbReference>
<dbReference type="EMBL" id="MHRF01000007">
    <property type="protein sequence ID" value="OHA18303.1"/>
    <property type="molecule type" value="Genomic_DNA"/>
</dbReference>
<evidence type="ECO:0000313" key="1">
    <source>
        <dbReference type="EMBL" id="OHA18303.1"/>
    </source>
</evidence>
<sequence>MKENNLPVINWERIERSLRQQTRASGQEDACPALLGTLRSIVSCCGSFTASRKKLLAIGKALLNPDKKIVCPICLDPSDLLVPNTVPELVREHERFLESISDAFGNPPVMMLVPTHDNVSTRKETLELVQTIHRHVQSRGWQALPMEDVFSSVHEREHFWMQTLGDTEDSRRCVRAFARARAAAGLYARRNPGASETEIVDLALRTSAQYLALGELVRQNNWFICNHTTLNLSWYGKMEVALLHNPIKL</sequence>
<organism evidence="1 2">
    <name type="scientific">Candidatus Taylorbacteria bacterium RIFCSPHIGHO2_01_FULL_46_22b</name>
    <dbReference type="NCBI Taxonomy" id="1802301"/>
    <lineage>
        <taxon>Bacteria</taxon>
        <taxon>Candidatus Tayloriibacteriota</taxon>
    </lineage>
</organism>
<accession>A0A1G2M3B2</accession>
<dbReference type="AlphaFoldDB" id="A0A1G2M3B2"/>
<protein>
    <submittedName>
        <fullName evidence="1">Uncharacterized protein</fullName>
    </submittedName>
</protein>
<name>A0A1G2M3B2_9BACT</name>
<comment type="caution">
    <text evidence="1">The sequence shown here is derived from an EMBL/GenBank/DDBJ whole genome shotgun (WGS) entry which is preliminary data.</text>
</comment>